<feature type="domain" description="Anaphase-promoting complex subunit 4-like WD40" evidence="5">
    <location>
        <begin position="299"/>
        <end position="383"/>
    </location>
</feature>
<keyword evidence="1 3" id="KW-0853">WD repeat</keyword>
<dbReference type="OrthoDB" id="494465at2"/>
<feature type="repeat" description="WD" evidence="3">
    <location>
        <begin position="412"/>
        <end position="447"/>
    </location>
</feature>
<reference evidence="6 7" key="1">
    <citation type="journal article" date="2015" name="Genome Announc.">
        <title>Draft Genome Sequence of the Terrestrial Cyanobacterium Scytonema millei VB511283, Isolated from Eastern India.</title>
        <authorList>
            <person name="Sen D."/>
            <person name="Chandrababunaidu M.M."/>
            <person name="Singh D."/>
            <person name="Sanghi N."/>
            <person name="Ghorai A."/>
            <person name="Mishra G.P."/>
            <person name="Madduluri M."/>
            <person name="Adhikary S.P."/>
            <person name="Tripathy S."/>
        </authorList>
    </citation>
    <scope>NUCLEOTIDE SEQUENCE [LARGE SCALE GENOMIC DNA]</scope>
    <source>
        <strain evidence="6 7">VB511283</strain>
    </source>
</reference>
<keyword evidence="7" id="KW-1185">Reference proteome</keyword>
<evidence type="ECO:0000256" key="4">
    <source>
        <dbReference type="SAM" id="Coils"/>
    </source>
</evidence>
<gene>
    <name evidence="6" type="ORF">QH73_0006510</name>
</gene>
<proteinExistence type="predicted"/>
<sequence>MSNTQDWQNKSLQEVIEEFIEECIRYQYTQEKLIQLISISEPLKLKGINLAEKLAERLDEIEANTISTTRAEIYSLSNQFKARIDEQFNQLLKQLKQTEKDLNEKLDTRLERIEDKLDKIYDLIKKDEEALNWFCANTICITSYIVSSWVSELQKFAIEPDQKILVGFVLRDKENKLSKERIEAWDLTSGEKIYTIVLNGEYNYKLTISPDGKTFVNSSSQGIQQWDLSSGREICTLSEFSYAMAFTPDSKMLVYRQSIDKMYKFILYDLEKKMEHRTILPIEILNSALIAADFNGIVFSPDGQILALFDTLQDFIEILNIEIQEVIRVLEHSREIRNVVFSPSGRLLAILDGAGKIFLRDIINGDQIFSLASESDYYSAMAFCPDRRIFAAGCSKQIELWDLDSKKKLQTLTGHSDTISALCFDKNGKSLISYAVRSGEVKIWQSA</sequence>
<dbReference type="SMART" id="SM00320">
    <property type="entry name" value="WD40"/>
    <property type="match status" value="4"/>
</dbReference>
<evidence type="ECO:0000313" key="7">
    <source>
        <dbReference type="Proteomes" id="UP000031532"/>
    </source>
</evidence>
<dbReference type="PROSITE" id="PS50294">
    <property type="entry name" value="WD_REPEATS_REGION"/>
    <property type="match status" value="1"/>
</dbReference>
<protein>
    <recommendedName>
        <fullName evidence="5">Anaphase-promoting complex subunit 4-like WD40 domain-containing protein</fullName>
    </recommendedName>
</protein>
<name>A0A9X5E3G2_9CYAN</name>
<dbReference type="InterPro" id="IPR015943">
    <property type="entry name" value="WD40/YVTN_repeat-like_dom_sf"/>
</dbReference>
<dbReference type="AlphaFoldDB" id="A0A9X5E3G2"/>
<feature type="repeat" description="WD" evidence="3">
    <location>
        <begin position="371"/>
        <end position="411"/>
    </location>
</feature>
<dbReference type="Proteomes" id="UP000031532">
    <property type="component" value="Unassembled WGS sequence"/>
</dbReference>
<keyword evidence="2" id="KW-0677">Repeat</keyword>
<evidence type="ECO:0000256" key="3">
    <source>
        <dbReference type="PROSITE-ProRule" id="PRU00221"/>
    </source>
</evidence>
<keyword evidence="4" id="KW-0175">Coiled coil</keyword>
<dbReference type="PANTHER" id="PTHR22847:SF637">
    <property type="entry name" value="WD REPEAT DOMAIN 5B"/>
    <property type="match status" value="1"/>
</dbReference>
<evidence type="ECO:0000256" key="2">
    <source>
        <dbReference type="ARBA" id="ARBA00022737"/>
    </source>
</evidence>
<dbReference type="InterPro" id="IPR024977">
    <property type="entry name" value="Apc4-like_WD40_dom"/>
</dbReference>
<dbReference type="RefSeq" id="WP_039715676.1">
    <property type="nucleotide sequence ID" value="NZ_JTJC03000001.1"/>
</dbReference>
<evidence type="ECO:0000313" key="6">
    <source>
        <dbReference type="EMBL" id="NHC34313.1"/>
    </source>
</evidence>
<organism evidence="6 7">
    <name type="scientific">Scytonema millei VB511283</name>
    <dbReference type="NCBI Taxonomy" id="1245923"/>
    <lineage>
        <taxon>Bacteria</taxon>
        <taxon>Bacillati</taxon>
        <taxon>Cyanobacteriota</taxon>
        <taxon>Cyanophyceae</taxon>
        <taxon>Nostocales</taxon>
        <taxon>Scytonemataceae</taxon>
        <taxon>Scytonema</taxon>
    </lineage>
</organism>
<comment type="caution">
    <text evidence="6">The sequence shown here is derived from an EMBL/GenBank/DDBJ whole genome shotgun (WGS) entry which is preliminary data.</text>
</comment>
<dbReference type="PROSITE" id="PS50082">
    <property type="entry name" value="WD_REPEATS_2"/>
    <property type="match status" value="2"/>
</dbReference>
<dbReference type="Pfam" id="PF12894">
    <property type="entry name" value="ANAPC4_WD40"/>
    <property type="match status" value="1"/>
</dbReference>
<dbReference type="SUPFAM" id="SSF50998">
    <property type="entry name" value="Quinoprotein alcohol dehydrogenase-like"/>
    <property type="match status" value="1"/>
</dbReference>
<evidence type="ECO:0000259" key="5">
    <source>
        <dbReference type="Pfam" id="PF12894"/>
    </source>
</evidence>
<dbReference type="InterPro" id="IPR001680">
    <property type="entry name" value="WD40_rpt"/>
</dbReference>
<dbReference type="EMBL" id="JTJC03000001">
    <property type="protein sequence ID" value="NHC34313.1"/>
    <property type="molecule type" value="Genomic_DNA"/>
</dbReference>
<dbReference type="Gene3D" id="2.130.10.10">
    <property type="entry name" value="YVTN repeat-like/Quinoprotein amine dehydrogenase"/>
    <property type="match status" value="2"/>
</dbReference>
<feature type="coiled-coil region" evidence="4">
    <location>
        <begin position="81"/>
        <end position="130"/>
    </location>
</feature>
<accession>A0A9X5E3G2</accession>
<evidence type="ECO:0000256" key="1">
    <source>
        <dbReference type="ARBA" id="ARBA00022574"/>
    </source>
</evidence>
<dbReference type="PANTHER" id="PTHR22847">
    <property type="entry name" value="WD40 REPEAT PROTEIN"/>
    <property type="match status" value="1"/>
</dbReference>
<dbReference type="Pfam" id="PF00400">
    <property type="entry name" value="WD40"/>
    <property type="match status" value="1"/>
</dbReference>
<dbReference type="InterPro" id="IPR011047">
    <property type="entry name" value="Quinoprotein_ADH-like_sf"/>
</dbReference>